<proteinExistence type="inferred from homology"/>
<evidence type="ECO:0000313" key="5">
    <source>
        <dbReference type="Proteomes" id="UP001204772"/>
    </source>
</evidence>
<evidence type="ECO:0000256" key="3">
    <source>
        <dbReference type="RuleBase" id="RU000363"/>
    </source>
</evidence>
<dbReference type="InterPro" id="IPR036291">
    <property type="entry name" value="NAD(P)-bd_dom_sf"/>
</dbReference>
<accession>A0ABT1FHU1</accession>
<organism evidence="4 5">
    <name type="scientific">Runella salmonicolor</name>
    <dbReference type="NCBI Taxonomy" id="2950278"/>
    <lineage>
        <taxon>Bacteria</taxon>
        <taxon>Pseudomonadati</taxon>
        <taxon>Bacteroidota</taxon>
        <taxon>Cytophagia</taxon>
        <taxon>Cytophagales</taxon>
        <taxon>Spirosomataceae</taxon>
        <taxon>Runella</taxon>
    </lineage>
</organism>
<dbReference type="RefSeq" id="WP_253524693.1">
    <property type="nucleotide sequence ID" value="NZ_JAMZEL010000001.1"/>
</dbReference>
<dbReference type="PANTHER" id="PTHR44196">
    <property type="entry name" value="DEHYDROGENASE/REDUCTASE SDR FAMILY MEMBER 7B"/>
    <property type="match status" value="1"/>
</dbReference>
<dbReference type="Pfam" id="PF00106">
    <property type="entry name" value="adh_short"/>
    <property type="match status" value="1"/>
</dbReference>
<comment type="caution">
    <text evidence="4">The sequence shown here is derived from an EMBL/GenBank/DDBJ whole genome shotgun (WGS) entry which is preliminary data.</text>
</comment>
<dbReference type="EMBL" id="JAMZEL010000001">
    <property type="protein sequence ID" value="MCP1381279.1"/>
    <property type="molecule type" value="Genomic_DNA"/>
</dbReference>
<name>A0ABT1FHU1_9BACT</name>
<dbReference type="InterPro" id="IPR002347">
    <property type="entry name" value="SDR_fam"/>
</dbReference>
<dbReference type="PANTHER" id="PTHR44196:SF1">
    <property type="entry name" value="DEHYDROGENASE_REDUCTASE SDR FAMILY MEMBER 7B"/>
    <property type="match status" value="1"/>
</dbReference>
<dbReference type="PRINTS" id="PR00081">
    <property type="entry name" value="GDHRDH"/>
</dbReference>
<gene>
    <name evidence="4" type="ORF">NCI00_02545</name>
</gene>
<keyword evidence="2" id="KW-0560">Oxidoreductase</keyword>
<protein>
    <submittedName>
        <fullName evidence="4">SDR family NAD(P)-dependent oxidoreductase</fullName>
    </submittedName>
</protein>
<reference evidence="4 5" key="1">
    <citation type="submission" date="2022-06" db="EMBL/GenBank/DDBJ databases">
        <title>Runella sp. S5 genome sequencing.</title>
        <authorList>
            <person name="Park S."/>
        </authorList>
    </citation>
    <scope>NUCLEOTIDE SEQUENCE [LARGE SCALE GENOMIC DNA]</scope>
    <source>
        <strain evidence="4 5">S5</strain>
    </source>
</reference>
<evidence type="ECO:0000256" key="1">
    <source>
        <dbReference type="ARBA" id="ARBA00006484"/>
    </source>
</evidence>
<dbReference type="SUPFAM" id="SSF51735">
    <property type="entry name" value="NAD(P)-binding Rossmann-fold domains"/>
    <property type="match status" value="1"/>
</dbReference>
<keyword evidence="5" id="KW-1185">Reference proteome</keyword>
<dbReference type="Gene3D" id="3.40.50.720">
    <property type="entry name" value="NAD(P)-binding Rossmann-like Domain"/>
    <property type="match status" value="1"/>
</dbReference>
<evidence type="ECO:0000256" key="2">
    <source>
        <dbReference type="ARBA" id="ARBA00023002"/>
    </source>
</evidence>
<sequence>MQVANKTIVVTGAGSGIGRELTLLLLQKHANVAGIDIHADALAETQKIAGVGDDRFKGFVMDITDKAKVDALPAEVIRHFGSVDGIINNAGIIQKFIAVNDLTIEDIHRVMNVNFYGTVYLTKAFLPLFLERPEAHILNISSMGGFIPFPKQTIYGAAKAAVKIFTEGLYAELKDTNVRVTVVHPGAVATNITENSGLGKPKIDPNDPKNASAAAKMTLSPRKAAEIIIRAMEKNKFRVTVGKDATMLDILYRFNPRFATNFIGKMMKKVGM</sequence>
<dbReference type="Proteomes" id="UP001204772">
    <property type="component" value="Unassembled WGS sequence"/>
</dbReference>
<evidence type="ECO:0000313" key="4">
    <source>
        <dbReference type="EMBL" id="MCP1381279.1"/>
    </source>
</evidence>
<comment type="similarity">
    <text evidence="1 3">Belongs to the short-chain dehydrogenases/reductases (SDR) family.</text>
</comment>
<dbReference type="PRINTS" id="PR00080">
    <property type="entry name" value="SDRFAMILY"/>
</dbReference>